<dbReference type="RefSeq" id="WP_061569929.1">
    <property type="nucleotide sequence ID" value="NZ_LQYT01000130.1"/>
</dbReference>
<dbReference type="Pfam" id="PF01656">
    <property type="entry name" value="CbiA"/>
    <property type="match status" value="1"/>
</dbReference>
<evidence type="ECO:0000259" key="3">
    <source>
        <dbReference type="Pfam" id="PF01656"/>
    </source>
</evidence>
<protein>
    <recommendedName>
        <fullName evidence="3">CobQ/CobB/MinD/ParA nucleotide binding domain-containing protein</fullName>
    </recommendedName>
</protein>
<dbReference type="InterPro" id="IPR050625">
    <property type="entry name" value="ParA/MinD_ATPase"/>
</dbReference>
<dbReference type="PANTHER" id="PTHR43384:SF4">
    <property type="entry name" value="CELLULOSE BIOSYNTHESIS PROTEIN BCSQ-RELATED"/>
    <property type="match status" value="1"/>
</dbReference>
<sequence>MHDQAEKLRLRLRRQTEGKTAQTVAVISGKGGVGKSNFILNFAISLSRQGRRVLLFDMDIGMGNVHLLAGLSPKTSIVDFLTGACSLPEIIEKGPESISFISGGSGLSAPVKWDPEKIAELQREIRQLMFEYDNFLFDFGAGMQEETVRLLLGMDHVITIVTPEVTSIMDAYSAMKLLILNAYGGNLYLVGNRMKNEKENFDTLNRLQNALSRFLHQKVPVLGYLPEDAFVVQAAKLQIPFLLYKENGKAAKNVRIIAERFTGTASPAEAGGTGRFLERLKDFLSRK</sequence>
<dbReference type="InterPro" id="IPR027417">
    <property type="entry name" value="P-loop_NTPase"/>
</dbReference>
<dbReference type="GO" id="GO:0016887">
    <property type="term" value="F:ATP hydrolysis activity"/>
    <property type="evidence" value="ECO:0007669"/>
    <property type="project" value="TreeGrafter"/>
</dbReference>
<dbReference type="GO" id="GO:0051782">
    <property type="term" value="P:negative regulation of cell division"/>
    <property type="evidence" value="ECO:0007669"/>
    <property type="project" value="TreeGrafter"/>
</dbReference>
<evidence type="ECO:0000256" key="2">
    <source>
        <dbReference type="ARBA" id="ARBA00022840"/>
    </source>
</evidence>
<dbReference type="EMBL" id="LQYT01000130">
    <property type="protein sequence ID" value="KYD09406.1"/>
    <property type="molecule type" value="Genomic_DNA"/>
</dbReference>
<evidence type="ECO:0000256" key="1">
    <source>
        <dbReference type="ARBA" id="ARBA00022741"/>
    </source>
</evidence>
<dbReference type="SUPFAM" id="SSF52540">
    <property type="entry name" value="P-loop containing nucleoside triphosphate hydrolases"/>
    <property type="match status" value="1"/>
</dbReference>
<keyword evidence="2" id="KW-0067">ATP-binding</keyword>
<evidence type="ECO:0000313" key="4">
    <source>
        <dbReference type="EMBL" id="KYD09406.1"/>
    </source>
</evidence>
<dbReference type="GO" id="GO:0009898">
    <property type="term" value="C:cytoplasmic side of plasma membrane"/>
    <property type="evidence" value="ECO:0007669"/>
    <property type="project" value="TreeGrafter"/>
</dbReference>
<evidence type="ECO:0000313" key="5">
    <source>
        <dbReference type="Proteomes" id="UP000075683"/>
    </source>
</evidence>
<dbReference type="PANTHER" id="PTHR43384">
    <property type="entry name" value="SEPTUM SITE-DETERMINING PROTEIN MIND HOMOLOG, CHLOROPLASTIC-RELATED"/>
    <property type="match status" value="1"/>
</dbReference>
<dbReference type="PIRSF" id="PIRSF003092">
    <property type="entry name" value="MinD"/>
    <property type="match status" value="1"/>
</dbReference>
<dbReference type="STRING" id="301148.B4135_3730"/>
<dbReference type="AlphaFoldDB" id="A0A150LBR1"/>
<dbReference type="Proteomes" id="UP000075683">
    <property type="component" value="Unassembled WGS sequence"/>
</dbReference>
<reference evidence="4 5" key="1">
    <citation type="submission" date="2016-01" db="EMBL/GenBank/DDBJ databases">
        <title>Draft Genome Sequences of Seven Thermophilic Sporeformers Isolated from Foods.</title>
        <authorList>
            <person name="Berendsen E.M."/>
            <person name="Wells-Bennik M.H."/>
            <person name="Krawcyk A.O."/>
            <person name="De Jong A."/>
            <person name="Holsappel S."/>
            <person name="Eijlander R.T."/>
            <person name="Kuipers O.P."/>
        </authorList>
    </citation>
    <scope>NUCLEOTIDE SEQUENCE [LARGE SCALE GENOMIC DNA]</scope>
    <source>
        <strain evidence="4 5">B4135</strain>
    </source>
</reference>
<comment type="caution">
    <text evidence="4">The sequence shown here is derived from an EMBL/GenBank/DDBJ whole genome shotgun (WGS) entry which is preliminary data.</text>
</comment>
<gene>
    <name evidence="4" type="ORF">B4135_3730</name>
</gene>
<organism evidence="4 5">
    <name type="scientific">Caldibacillus debilis</name>
    <dbReference type="NCBI Taxonomy" id="301148"/>
    <lineage>
        <taxon>Bacteria</taxon>
        <taxon>Bacillati</taxon>
        <taxon>Bacillota</taxon>
        <taxon>Bacilli</taxon>
        <taxon>Bacillales</taxon>
        <taxon>Bacillaceae</taxon>
        <taxon>Caldibacillus</taxon>
    </lineage>
</organism>
<accession>A0A150LBR1</accession>
<proteinExistence type="predicted"/>
<dbReference type="GO" id="GO:0005829">
    <property type="term" value="C:cytosol"/>
    <property type="evidence" value="ECO:0007669"/>
    <property type="project" value="TreeGrafter"/>
</dbReference>
<dbReference type="Gene3D" id="3.40.50.300">
    <property type="entry name" value="P-loop containing nucleotide triphosphate hydrolases"/>
    <property type="match status" value="1"/>
</dbReference>
<dbReference type="OrthoDB" id="9816297at2"/>
<dbReference type="GO" id="GO:0005524">
    <property type="term" value="F:ATP binding"/>
    <property type="evidence" value="ECO:0007669"/>
    <property type="project" value="UniProtKB-KW"/>
</dbReference>
<keyword evidence="1" id="KW-0547">Nucleotide-binding</keyword>
<dbReference type="PATRIC" id="fig|301148.3.peg.1776"/>
<dbReference type="InterPro" id="IPR025501">
    <property type="entry name" value="MinD_FleN"/>
</dbReference>
<feature type="domain" description="CobQ/CobB/MinD/ParA nucleotide binding" evidence="3">
    <location>
        <begin position="24"/>
        <end position="236"/>
    </location>
</feature>
<name>A0A150LBR1_9BACI</name>
<dbReference type="InterPro" id="IPR002586">
    <property type="entry name" value="CobQ/CobB/MinD/ParA_Nub-bd_dom"/>
</dbReference>